<evidence type="ECO:0000313" key="3">
    <source>
        <dbReference type="EMBL" id="UYV83511.1"/>
    </source>
</evidence>
<dbReference type="Pfam" id="PF01498">
    <property type="entry name" value="HTH_Tnp_Tc3_2"/>
    <property type="match status" value="1"/>
</dbReference>
<dbReference type="SUPFAM" id="SSF53098">
    <property type="entry name" value="Ribonuclease H-like"/>
    <property type="match status" value="1"/>
</dbReference>
<proteinExistence type="predicted"/>
<evidence type="ECO:0000256" key="1">
    <source>
        <dbReference type="SAM" id="SignalP"/>
    </source>
</evidence>
<dbReference type="InterPro" id="IPR002492">
    <property type="entry name" value="Transposase_Tc1-like"/>
</dbReference>
<accession>A0ABY6LQZ6</accession>
<dbReference type="Pfam" id="PF00665">
    <property type="entry name" value="rve"/>
    <property type="match status" value="1"/>
</dbReference>
<dbReference type="InterPro" id="IPR001584">
    <property type="entry name" value="Integrase_cat-core"/>
</dbReference>
<evidence type="ECO:0000259" key="2">
    <source>
        <dbReference type="PROSITE" id="PS50994"/>
    </source>
</evidence>
<dbReference type="Pfam" id="PF18701">
    <property type="entry name" value="DUF5641"/>
    <property type="match status" value="1"/>
</dbReference>
<feature type="chain" id="PRO_5046250780" description="Integrase catalytic domain-containing protein" evidence="1">
    <location>
        <begin position="19"/>
        <end position="801"/>
    </location>
</feature>
<feature type="domain" description="Integrase catalytic" evidence="2">
    <location>
        <begin position="297"/>
        <end position="490"/>
    </location>
</feature>
<dbReference type="InterPro" id="IPR040676">
    <property type="entry name" value="DUF5641"/>
</dbReference>
<protein>
    <recommendedName>
        <fullName evidence="2">Integrase catalytic domain-containing protein</fullName>
    </recommendedName>
</protein>
<reference evidence="3 4" key="1">
    <citation type="submission" date="2022-03" db="EMBL/GenBank/DDBJ databases">
        <title>A chromosomal length assembly of Cordylochernes scorpioides.</title>
        <authorList>
            <person name="Zeh D."/>
            <person name="Zeh J."/>
        </authorList>
    </citation>
    <scope>NUCLEOTIDE SEQUENCE [LARGE SCALE GENOMIC DNA]</scope>
    <source>
        <strain evidence="3">IN4F17</strain>
        <tissue evidence="3">Whole Body</tissue>
    </source>
</reference>
<feature type="signal peptide" evidence="1">
    <location>
        <begin position="1"/>
        <end position="18"/>
    </location>
</feature>
<dbReference type="InterPro" id="IPR012337">
    <property type="entry name" value="RNaseH-like_sf"/>
</dbReference>
<keyword evidence="1" id="KW-0732">Signal</keyword>
<sequence>MELCASLLLAQLTKLVCTAMSLNINKVILWSDSTIVLSWLASEHSRWKSYVSNQVKDIQELLTCRWMHVKGEDNPADLASRGISSDKLPDLELWWHGPPWLKTTSQPYNASIPVINEQCLSEQRIKTNLFVKRNISYSFITRYSSLNKLKRITGWIFRFFYNCRKPLKKEKSGALSLEEIETSFNRIIRCAQQEDYYIDLRKLEALQPINGKSPLIKLNAFLDKCGLFRVGGRLNNAFLSFDQKKHIILLNYHQRKYWIPSGRCLVKQIMFKCIKGARFRTKAVQQLMGNLPTSRINWTRPFTKTGIDFAGPVIVKTSNLRNARCDKAYIALFICMFSKAIHIELVTNLTTEAFLAALRRFIARRGRPAEINTDNATNFVEERAYKDFRKLFNSNIHDFASSEEIKWNFIPPYSPHFGGLWEAGIKSVKYHLLRIAEARLNSRSLCPLTDDPEDLPALTAGHFLIGMPLTSVPYNRSKWLKPVDNIKIGTLVLLKEDNLPLFNWRMGRINQVYPGEDGLVRVVSVKTADGDLRRAVAKEGTTDRRDRSHPPQCTTSCADRQIVRMAVTDRSVTSRTVAQHIQSVTHPPVSARTIRSRLQHSGLSARRPLLRLPLTQNHRRLRRQWCDERRMWTAEWNEIVFTDEYASVYNTTIVDSSLETPWREDAEQLRYAPPHCQRYISEVLEPVVLPCLQGLPTAIFQQDNARPHEAWMVQRFFGNRQIELLPWQGRSPELSPIENMWSMVAQRLNQITSPAATPDQLWKSVEAAWPTVLQEHIQSPFESMPRRVAAVISNNGGYFGY</sequence>
<gene>
    <name evidence="3" type="ORF">LAZ67_23001281</name>
</gene>
<dbReference type="Proteomes" id="UP001235939">
    <property type="component" value="Chromosome 23"/>
</dbReference>
<organism evidence="3 4">
    <name type="scientific">Cordylochernes scorpioides</name>
    <dbReference type="NCBI Taxonomy" id="51811"/>
    <lineage>
        <taxon>Eukaryota</taxon>
        <taxon>Metazoa</taxon>
        <taxon>Ecdysozoa</taxon>
        <taxon>Arthropoda</taxon>
        <taxon>Chelicerata</taxon>
        <taxon>Arachnida</taxon>
        <taxon>Pseudoscorpiones</taxon>
        <taxon>Cheliferoidea</taxon>
        <taxon>Chernetidae</taxon>
        <taxon>Cordylochernes</taxon>
    </lineage>
</organism>
<name>A0ABY6LQZ6_9ARAC</name>
<dbReference type="PANTHER" id="PTHR47331">
    <property type="entry name" value="PHD-TYPE DOMAIN-CONTAINING PROTEIN"/>
    <property type="match status" value="1"/>
</dbReference>
<keyword evidence="4" id="KW-1185">Reference proteome</keyword>
<dbReference type="InterPro" id="IPR036397">
    <property type="entry name" value="RNaseH_sf"/>
</dbReference>
<dbReference type="Gene3D" id="3.30.420.10">
    <property type="entry name" value="Ribonuclease H-like superfamily/Ribonuclease H"/>
    <property type="match status" value="2"/>
</dbReference>
<evidence type="ECO:0000313" key="4">
    <source>
        <dbReference type="Proteomes" id="UP001235939"/>
    </source>
</evidence>
<dbReference type="EMBL" id="CP092885">
    <property type="protein sequence ID" value="UYV83511.1"/>
    <property type="molecule type" value="Genomic_DNA"/>
</dbReference>
<dbReference type="PROSITE" id="PS50994">
    <property type="entry name" value="INTEGRASE"/>
    <property type="match status" value="1"/>
</dbReference>
<dbReference type="PANTHER" id="PTHR47331:SF1">
    <property type="entry name" value="GAG-LIKE PROTEIN"/>
    <property type="match status" value="1"/>
</dbReference>